<evidence type="ECO:0000313" key="2">
    <source>
        <dbReference type="Proteomes" id="UP001177021"/>
    </source>
</evidence>
<sequence length="134" mass="15034">MKNGDSVNDYFAQTLTIANKMRMYGEQMSELTVIEKILRSMTSRYDYVVCSIEESHDLDSMTVDELQSSLLVHEQRMNGHNSHEEQVLKVTQDEASTGRGRGRGGFRGGPARGRGRGRGRGGRQLVDKAAMECY</sequence>
<proteinExistence type="predicted"/>
<keyword evidence="2" id="KW-1185">Reference proteome</keyword>
<gene>
    <name evidence="1" type="ORF">MILVUS5_LOCUS8232</name>
</gene>
<accession>A0ACB0J1R8</accession>
<dbReference type="Proteomes" id="UP001177021">
    <property type="component" value="Unassembled WGS sequence"/>
</dbReference>
<evidence type="ECO:0000313" key="1">
    <source>
        <dbReference type="EMBL" id="CAJ2637944.1"/>
    </source>
</evidence>
<protein>
    <submittedName>
        <fullName evidence="1">Uncharacterized protein</fullName>
    </submittedName>
</protein>
<organism evidence="1 2">
    <name type="scientific">Trifolium pratense</name>
    <name type="common">Red clover</name>
    <dbReference type="NCBI Taxonomy" id="57577"/>
    <lineage>
        <taxon>Eukaryota</taxon>
        <taxon>Viridiplantae</taxon>
        <taxon>Streptophyta</taxon>
        <taxon>Embryophyta</taxon>
        <taxon>Tracheophyta</taxon>
        <taxon>Spermatophyta</taxon>
        <taxon>Magnoliopsida</taxon>
        <taxon>eudicotyledons</taxon>
        <taxon>Gunneridae</taxon>
        <taxon>Pentapetalae</taxon>
        <taxon>rosids</taxon>
        <taxon>fabids</taxon>
        <taxon>Fabales</taxon>
        <taxon>Fabaceae</taxon>
        <taxon>Papilionoideae</taxon>
        <taxon>50 kb inversion clade</taxon>
        <taxon>NPAAA clade</taxon>
        <taxon>Hologalegina</taxon>
        <taxon>IRL clade</taxon>
        <taxon>Trifolieae</taxon>
        <taxon>Trifolium</taxon>
    </lineage>
</organism>
<name>A0ACB0J1R8_TRIPR</name>
<reference evidence="1" key="1">
    <citation type="submission" date="2023-10" db="EMBL/GenBank/DDBJ databases">
        <authorList>
            <person name="Rodriguez Cubillos JULIANA M."/>
            <person name="De Vega J."/>
        </authorList>
    </citation>
    <scope>NUCLEOTIDE SEQUENCE</scope>
</reference>
<comment type="caution">
    <text evidence="1">The sequence shown here is derived from an EMBL/GenBank/DDBJ whole genome shotgun (WGS) entry which is preliminary data.</text>
</comment>
<dbReference type="EMBL" id="CASHSV030000013">
    <property type="protein sequence ID" value="CAJ2637944.1"/>
    <property type="molecule type" value="Genomic_DNA"/>
</dbReference>